<evidence type="ECO:0000313" key="2">
    <source>
        <dbReference type="Proteomes" id="UP000243680"/>
    </source>
</evidence>
<dbReference type="Proteomes" id="UP000243680">
    <property type="component" value="Chromosome 1"/>
</dbReference>
<protein>
    <submittedName>
        <fullName evidence="1">Uncharacterized protein</fullName>
    </submittedName>
</protein>
<evidence type="ECO:0000313" key="1">
    <source>
        <dbReference type="EMBL" id="AOJ74333.1"/>
    </source>
</evidence>
<organism evidence="1 2">
    <name type="scientific">Burkholderia ubonensis</name>
    <dbReference type="NCBI Taxonomy" id="101571"/>
    <lineage>
        <taxon>Bacteria</taxon>
        <taxon>Pseudomonadati</taxon>
        <taxon>Pseudomonadota</taxon>
        <taxon>Betaproteobacteria</taxon>
        <taxon>Burkholderiales</taxon>
        <taxon>Burkholderiaceae</taxon>
        <taxon>Burkholderia</taxon>
        <taxon>Burkholderia cepacia complex</taxon>
    </lineage>
</organism>
<accession>A0A1B4LAY3</accession>
<dbReference type="EMBL" id="CP013420">
    <property type="protein sequence ID" value="AOJ74333.1"/>
    <property type="molecule type" value="Genomic_DNA"/>
</dbReference>
<dbReference type="AlphaFoldDB" id="A0A1B4LAY3"/>
<sequence>MQEIIPTAVTGEKDAMGDWHPVYRQGFNPTTQTLIDVQVGEGEDGEPIFEKQVVAVPTPVEPGDVIDVVQEIAPQAVDYSKLVPRIGAAVQEIDTDVEDIKGKFAALLLRVEALEGK</sequence>
<proteinExistence type="predicted"/>
<gene>
    <name evidence="1" type="ORF">WJ35_04065</name>
</gene>
<name>A0A1B4LAY3_9BURK</name>
<reference evidence="1 2" key="1">
    <citation type="submission" date="2015-12" db="EMBL/GenBank/DDBJ databases">
        <title>Diversity of Burkholderia near neighbor genomes.</title>
        <authorList>
            <person name="Sahl J."/>
            <person name="Wagner D."/>
            <person name="Keim P."/>
        </authorList>
    </citation>
    <scope>NUCLEOTIDE SEQUENCE [LARGE SCALE GENOMIC DNA]</scope>
    <source>
        <strain evidence="1 2">MSMB0783</strain>
    </source>
</reference>